<accession>A0A0C1QS58</accession>
<reference evidence="4" key="1">
    <citation type="journal article" date="2015" name="Genome Announc.">
        <title>Draft Genome Sequence of Tolypothrix boutellei Strain VB521301.</title>
        <authorList>
            <person name="Chandrababunaidu M.M."/>
            <person name="Singh D."/>
            <person name="Sen D."/>
            <person name="Bhan S."/>
            <person name="Das S."/>
            <person name="Gupta A."/>
            <person name="Adhikary S.P."/>
            <person name="Tripathy S."/>
        </authorList>
    </citation>
    <scope>NUCLEOTIDE SEQUENCE</scope>
    <source>
        <strain evidence="4">VB521301</strain>
    </source>
</reference>
<evidence type="ECO:0000313" key="3">
    <source>
        <dbReference type="EMBL" id="KAF3889961.1"/>
    </source>
</evidence>
<evidence type="ECO:0000256" key="1">
    <source>
        <dbReference type="SAM" id="MobiDB-lite"/>
    </source>
</evidence>
<sequence>MENLAYLHAASAYEDLTNSEIISVSSLFDKATVPEWSRLSGKAWKYMLPLALILSVLNVYSSALALEQGDKGPSVRNLQRELKRAGFYQAPITQVYDVSTEQAVRRFQKAAGLEVTGVAGPVTIQKLDGWEVTQENSQNQKPSVESTTAKKPSSQNTQAKKPSVENDSTKKPSSQNTQAKKPSVQNSQVEQTSSETTVANKRRDPNLLQRGDEGEDVKSLQERLRVAGFYYGNSTGIYGPITEDAVKRFQEAYKLTVDGVVGPATQRRLPPTGVGYGEDTTKQGISQDKLRLGHSGEAVRVLQEQLIKAGYLQGEPNGYFGPYTADAVKRFQANNYLAASGIAGPTTRSKLHDLVSPSSKSDFDTLEIQRRLQSRGFYKGDLNGVMGNETKEAIKRAQEFYGVSLSDVRSGRF</sequence>
<keyword evidence="5" id="KW-1185">Reference proteome</keyword>
<comment type="caution">
    <text evidence="4">The sequence shown here is derived from an EMBL/GenBank/DDBJ whole genome shotgun (WGS) entry which is preliminary data.</text>
</comment>
<feature type="compositionally biased region" description="Basic and acidic residues" evidence="1">
    <location>
        <begin position="201"/>
        <end position="219"/>
    </location>
</feature>
<dbReference type="AlphaFoldDB" id="A0A0C1QS58"/>
<proteinExistence type="predicted"/>
<evidence type="ECO:0000313" key="4">
    <source>
        <dbReference type="EMBL" id="KIE06698.1"/>
    </source>
</evidence>
<dbReference type="SUPFAM" id="SSF47090">
    <property type="entry name" value="PGBD-like"/>
    <property type="match status" value="4"/>
</dbReference>
<dbReference type="OrthoDB" id="6197780at2"/>
<feature type="domain" description="Peptidoglycan binding-like" evidence="2">
    <location>
        <begin position="72"/>
        <end position="127"/>
    </location>
</feature>
<dbReference type="InterPro" id="IPR036366">
    <property type="entry name" value="PGBDSf"/>
</dbReference>
<evidence type="ECO:0000259" key="2">
    <source>
        <dbReference type="Pfam" id="PF01471"/>
    </source>
</evidence>
<evidence type="ECO:0000313" key="5">
    <source>
        <dbReference type="Proteomes" id="UP000029738"/>
    </source>
</evidence>
<dbReference type="InterPro" id="IPR002477">
    <property type="entry name" value="Peptidoglycan-bd-like"/>
</dbReference>
<feature type="compositionally biased region" description="Polar residues" evidence="1">
    <location>
        <begin position="171"/>
        <end position="199"/>
    </location>
</feature>
<dbReference type="Gene3D" id="1.10.101.10">
    <property type="entry name" value="PGBD-like superfamily/PGBD"/>
    <property type="match status" value="4"/>
</dbReference>
<gene>
    <name evidence="4" type="ORF">DA73_0235930</name>
    <name evidence="3" type="ORF">DA73_0400034220</name>
</gene>
<feature type="region of interest" description="Disordered" evidence="1">
    <location>
        <begin position="133"/>
        <end position="219"/>
    </location>
</feature>
<reference evidence="3" key="2">
    <citation type="submission" date="2019-11" db="EMBL/GenBank/DDBJ databases">
        <title>Improved Assembly of Tolypothrix boutellei genome.</title>
        <authorList>
            <person name="Sarangi A.N."/>
            <person name="Mukherjee M."/>
            <person name="Ghosh S."/>
            <person name="Singh D."/>
            <person name="Das A."/>
            <person name="Kant S."/>
            <person name="Prusty A."/>
            <person name="Tripathy S."/>
        </authorList>
    </citation>
    <scope>NUCLEOTIDE SEQUENCE</scope>
    <source>
        <strain evidence="3">VB521301</strain>
    </source>
</reference>
<protein>
    <submittedName>
        <fullName evidence="4">Cell wall-binding protein</fullName>
    </submittedName>
</protein>
<feature type="domain" description="Peptidoglycan binding-like" evidence="2">
    <location>
        <begin position="295"/>
        <end position="351"/>
    </location>
</feature>
<feature type="domain" description="Peptidoglycan binding-like" evidence="2">
    <location>
        <begin position="366"/>
        <end position="403"/>
    </location>
</feature>
<dbReference type="PANTHER" id="PTHR41533:SF1">
    <property type="entry name" value="L,D-TRANSPEPTIDASE YCBB-RELATED"/>
    <property type="match status" value="1"/>
</dbReference>
<dbReference type="EMBL" id="JHEG04000001">
    <property type="protein sequence ID" value="KAF3889961.1"/>
    <property type="molecule type" value="Genomic_DNA"/>
</dbReference>
<dbReference type="InterPro" id="IPR052905">
    <property type="entry name" value="LD-transpeptidase_YkuD-like"/>
</dbReference>
<dbReference type="InterPro" id="IPR036365">
    <property type="entry name" value="PGBD-like_sf"/>
</dbReference>
<dbReference type="RefSeq" id="WP_038089291.1">
    <property type="nucleotide sequence ID" value="NZ_JHEG04000001.1"/>
</dbReference>
<dbReference type="Pfam" id="PF01471">
    <property type="entry name" value="PG_binding_1"/>
    <property type="match status" value="4"/>
</dbReference>
<name>A0A0C1QS58_9CYAN</name>
<dbReference type="Proteomes" id="UP000029738">
    <property type="component" value="Unassembled WGS sequence"/>
</dbReference>
<dbReference type="EMBL" id="JHEG02000059">
    <property type="protein sequence ID" value="KIE06698.1"/>
    <property type="molecule type" value="Genomic_DNA"/>
</dbReference>
<dbReference type="STRING" id="1479485.DA73_0235930"/>
<feature type="compositionally biased region" description="Polar residues" evidence="1">
    <location>
        <begin position="133"/>
        <end position="160"/>
    </location>
</feature>
<feature type="domain" description="Peptidoglycan binding-like" evidence="2">
    <location>
        <begin position="214"/>
        <end position="269"/>
    </location>
</feature>
<organism evidence="4">
    <name type="scientific">Tolypothrix bouteillei VB521301</name>
    <dbReference type="NCBI Taxonomy" id="1479485"/>
    <lineage>
        <taxon>Bacteria</taxon>
        <taxon>Bacillati</taxon>
        <taxon>Cyanobacteriota</taxon>
        <taxon>Cyanophyceae</taxon>
        <taxon>Nostocales</taxon>
        <taxon>Tolypothrichaceae</taxon>
        <taxon>Tolypothrix</taxon>
    </lineage>
</organism>
<dbReference type="PANTHER" id="PTHR41533">
    <property type="entry name" value="L,D-TRANSPEPTIDASE HI_1667-RELATED"/>
    <property type="match status" value="1"/>
</dbReference>